<organism evidence="1 2">
    <name type="scientific">Pseudomonas batumici</name>
    <dbReference type="NCBI Taxonomy" id="226910"/>
    <lineage>
        <taxon>Bacteria</taxon>
        <taxon>Pseudomonadati</taxon>
        <taxon>Pseudomonadota</taxon>
        <taxon>Gammaproteobacteria</taxon>
        <taxon>Pseudomonadales</taxon>
        <taxon>Pseudomonadaceae</taxon>
        <taxon>Pseudomonas</taxon>
    </lineage>
</organism>
<dbReference type="AlphaFoldDB" id="A0A0C2ILX2"/>
<proteinExistence type="predicted"/>
<dbReference type="PATRIC" id="fig|226910.6.peg.305"/>
<name>A0A0C2ILX2_9PSED</name>
<accession>A0A0C2ILX2</accession>
<gene>
    <name evidence="1" type="ORF">UCMB321_0304</name>
</gene>
<comment type="caution">
    <text evidence="1">The sequence shown here is derived from an EMBL/GenBank/DDBJ whole genome shotgun (WGS) entry which is preliminary data.</text>
</comment>
<protein>
    <submittedName>
        <fullName evidence="1">Uncharacterized protein</fullName>
    </submittedName>
</protein>
<evidence type="ECO:0000313" key="2">
    <source>
        <dbReference type="Proteomes" id="UP000031535"/>
    </source>
</evidence>
<dbReference type="RefSeq" id="WP_040063303.1">
    <property type="nucleotide sequence ID" value="NZ_JXDG01000003.1"/>
</dbReference>
<dbReference type="EMBL" id="JXDG01000003">
    <property type="protein sequence ID" value="KIH85937.1"/>
    <property type="molecule type" value="Genomic_DNA"/>
</dbReference>
<sequence>MSGLAQCIGQARACAALFRLGRDVEAALDMVKVFETAQSLLEGASTESRRRWMQLLTDMLACQESQDWLGLADWMEYELVALLEVAAVP</sequence>
<dbReference type="STRING" id="226910.UCMB321_0304"/>
<reference evidence="1 2" key="1">
    <citation type="submission" date="2015-01" db="EMBL/GenBank/DDBJ databases">
        <title>Complete genome of Pseudomonas batumici UCM B-321 producer of the batumin antibiotic with strong antistaphilococcal and potential anticancer activity.</title>
        <authorList>
            <person name="Klochko V.V."/>
            <person name="Zelena L.B."/>
            <person name="Elena K.A."/>
            <person name="Reva O.N."/>
        </authorList>
    </citation>
    <scope>NUCLEOTIDE SEQUENCE [LARGE SCALE GENOMIC DNA]</scope>
    <source>
        <strain evidence="1 2">UCM B-321</strain>
    </source>
</reference>
<dbReference type="Proteomes" id="UP000031535">
    <property type="component" value="Unassembled WGS sequence"/>
</dbReference>
<keyword evidence="2" id="KW-1185">Reference proteome</keyword>
<evidence type="ECO:0000313" key="1">
    <source>
        <dbReference type="EMBL" id="KIH85937.1"/>
    </source>
</evidence>
<dbReference type="OrthoDB" id="5592031at2"/>